<evidence type="ECO:0000313" key="2">
    <source>
        <dbReference type="Proteomes" id="UP001060895"/>
    </source>
</evidence>
<organism evidence="1 2">
    <name type="scientific">Gluconacetobacter sacchari DSM 12717</name>
    <dbReference type="NCBI Taxonomy" id="1307940"/>
    <lineage>
        <taxon>Bacteria</taxon>
        <taxon>Pseudomonadati</taxon>
        <taxon>Pseudomonadota</taxon>
        <taxon>Alphaproteobacteria</taxon>
        <taxon>Acetobacterales</taxon>
        <taxon>Acetobacteraceae</taxon>
        <taxon>Gluconacetobacter</taxon>
    </lineage>
</organism>
<protein>
    <submittedName>
        <fullName evidence="1">Uncharacterized protein</fullName>
    </submittedName>
</protein>
<proteinExistence type="predicted"/>
<reference evidence="1" key="1">
    <citation type="submission" date="2013-04" db="EMBL/GenBank/DDBJ databases">
        <title>The genome sequencing project of 58 acetic acid bacteria.</title>
        <authorList>
            <person name="Okamoto-Kainuma A."/>
            <person name="Ishikawa M."/>
            <person name="Umino S."/>
            <person name="Koizumi Y."/>
            <person name="Shiwa Y."/>
            <person name="Yoshikawa H."/>
            <person name="Matsutani M."/>
            <person name="Matsushita K."/>
        </authorList>
    </citation>
    <scope>NUCLEOTIDE SEQUENCE</scope>
    <source>
        <strain evidence="1">DSM 12717</strain>
    </source>
</reference>
<evidence type="ECO:0000313" key="1">
    <source>
        <dbReference type="EMBL" id="GBQ30248.1"/>
    </source>
</evidence>
<comment type="caution">
    <text evidence="1">The sequence shown here is derived from an EMBL/GenBank/DDBJ whole genome shotgun (WGS) entry which is preliminary data.</text>
</comment>
<gene>
    <name evidence="1" type="ORF">AA12717_3451</name>
</gene>
<accession>A0ABQ0PBD2</accession>
<name>A0ABQ0PBD2_9PROT</name>
<dbReference type="Proteomes" id="UP001060895">
    <property type="component" value="Unassembled WGS sequence"/>
</dbReference>
<keyword evidence="2" id="KW-1185">Reference proteome</keyword>
<sequence>MSVKSYIKTHKLDDSFIDNEYNNYVTLKSEELKRAIDSYAEMYWNNIFNGSYQARDPSTGLYQEVQRPIVNDEYKKRIFCKIVRAMFCHNLQIVRPENMDELDQQQ</sequence>
<dbReference type="EMBL" id="BAQP01000384">
    <property type="protein sequence ID" value="GBQ30248.1"/>
    <property type="molecule type" value="Genomic_DNA"/>
</dbReference>